<dbReference type="Pfam" id="PF07486">
    <property type="entry name" value="Hydrolase_2"/>
    <property type="match status" value="1"/>
</dbReference>
<dbReference type="GO" id="GO:0016787">
    <property type="term" value="F:hydrolase activity"/>
    <property type="evidence" value="ECO:0007669"/>
    <property type="project" value="InterPro"/>
</dbReference>
<comment type="caution">
    <text evidence="3">The sequence shown here is derived from an EMBL/GenBank/DDBJ whole genome shotgun (WGS) entry which is preliminary data.</text>
</comment>
<dbReference type="Pfam" id="PF01476">
    <property type="entry name" value="LysM"/>
    <property type="match status" value="1"/>
</dbReference>
<dbReference type="Gene3D" id="1.10.10.2520">
    <property type="entry name" value="Cell wall hydrolase SleB, domain 1"/>
    <property type="match status" value="1"/>
</dbReference>
<proteinExistence type="predicted"/>
<dbReference type="SUPFAM" id="SSF54106">
    <property type="entry name" value="LysM domain"/>
    <property type="match status" value="1"/>
</dbReference>
<dbReference type="InterPro" id="IPR011105">
    <property type="entry name" value="Cell_wall_hydrolase_SleB"/>
</dbReference>
<dbReference type="PROSITE" id="PS51782">
    <property type="entry name" value="LYSM"/>
    <property type="match status" value="1"/>
</dbReference>
<dbReference type="Gene3D" id="6.20.240.60">
    <property type="match status" value="1"/>
</dbReference>
<reference evidence="3 4" key="1">
    <citation type="submission" date="2019-04" db="EMBL/GenBank/DDBJ databases">
        <title>Genome sequence of Bacillus hwajinpoensis strain Y2.</title>
        <authorList>
            <person name="Fair J.L."/>
            <person name="Maclea K.S."/>
        </authorList>
    </citation>
    <scope>NUCLEOTIDE SEQUENCE [LARGE SCALE GENOMIC DNA]</scope>
    <source>
        <strain evidence="3 4">Y2</strain>
    </source>
</reference>
<dbReference type="SMART" id="SM00257">
    <property type="entry name" value="LysM"/>
    <property type="match status" value="1"/>
</dbReference>
<evidence type="ECO:0000313" key="4">
    <source>
        <dbReference type="Proteomes" id="UP000310541"/>
    </source>
</evidence>
<gene>
    <name evidence="3" type="ORF">FBF83_12050</name>
</gene>
<dbReference type="AlphaFoldDB" id="A0A4U1MH03"/>
<keyword evidence="1" id="KW-0732">Signal</keyword>
<dbReference type="InterPro" id="IPR042047">
    <property type="entry name" value="SleB_dom1"/>
</dbReference>
<dbReference type="RefSeq" id="WP_136947409.1">
    <property type="nucleotide sequence ID" value="NZ_SWFM01000003.1"/>
</dbReference>
<dbReference type="EMBL" id="SWFM01000003">
    <property type="protein sequence ID" value="TKD69991.1"/>
    <property type="molecule type" value="Genomic_DNA"/>
</dbReference>
<evidence type="ECO:0000313" key="3">
    <source>
        <dbReference type="EMBL" id="TKD69991.1"/>
    </source>
</evidence>
<feature type="chain" id="PRO_5020369159" evidence="1">
    <location>
        <begin position="27"/>
        <end position="193"/>
    </location>
</feature>
<feature type="domain" description="LysM" evidence="2">
    <location>
        <begin position="29"/>
        <end position="72"/>
    </location>
</feature>
<dbReference type="InterPro" id="IPR036779">
    <property type="entry name" value="LysM_dom_sf"/>
</dbReference>
<organism evidence="3 4">
    <name type="scientific">Guptibacillus hwajinpoensis</name>
    <dbReference type="NCBI Taxonomy" id="208199"/>
    <lineage>
        <taxon>Bacteria</taxon>
        <taxon>Bacillati</taxon>
        <taxon>Bacillota</taxon>
        <taxon>Bacilli</taxon>
        <taxon>Bacillales</taxon>
        <taxon>Guptibacillaceae</taxon>
        <taxon>Guptibacillus</taxon>
    </lineage>
</organism>
<evidence type="ECO:0000256" key="1">
    <source>
        <dbReference type="SAM" id="SignalP"/>
    </source>
</evidence>
<accession>A0A4U1MH03</accession>
<name>A0A4U1MH03_9BACL</name>
<dbReference type="InterPro" id="IPR018392">
    <property type="entry name" value="LysM"/>
</dbReference>
<dbReference type="CDD" id="cd00118">
    <property type="entry name" value="LysM"/>
    <property type="match status" value="1"/>
</dbReference>
<sequence length="193" mass="21230">MFKKITMLGIAAFCVLSFSLPTQSSAQDQTHTVQKGESIYKIAMKYGVPAKQVQAINNKNNDEINPGEELKLPIVPSEYEKDLLSRLVEAEAKGESYAGKVAVATVVLNRVESDIFPDSLHGVIHDGIQFSPVLNGTIKQPASAESVKAVQEALAYQGYDRESLYFYNPDKAQSSYLSSKEVTTEIGNHVFLR</sequence>
<feature type="signal peptide" evidence="1">
    <location>
        <begin position="1"/>
        <end position="26"/>
    </location>
</feature>
<protein>
    <submittedName>
        <fullName evidence="3">LysM peptidoglycan-binding domain-containing protein</fullName>
    </submittedName>
</protein>
<dbReference type="OrthoDB" id="9785345at2"/>
<evidence type="ECO:0000259" key="2">
    <source>
        <dbReference type="PROSITE" id="PS51782"/>
    </source>
</evidence>
<dbReference type="Gene3D" id="3.10.350.10">
    <property type="entry name" value="LysM domain"/>
    <property type="match status" value="1"/>
</dbReference>
<dbReference type="Proteomes" id="UP000310541">
    <property type="component" value="Unassembled WGS sequence"/>
</dbReference>